<reference evidence="1" key="1">
    <citation type="submission" date="2018-02" db="EMBL/GenBank/DDBJ databases">
        <title>Rhizophora mucronata_Transcriptome.</title>
        <authorList>
            <person name="Meera S.P."/>
            <person name="Sreeshan A."/>
            <person name="Augustine A."/>
        </authorList>
    </citation>
    <scope>NUCLEOTIDE SEQUENCE</scope>
    <source>
        <tissue evidence="1">Leaf</tissue>
    </source>
</reference>
<accession>A0A2P2PE91</accession>
<dbReference type="EMBL" id="GGEC01072573">
    <property type="protein sequence ID" value="MBX53057.1"/>
    <property type="molecule type" value="Transcribed_RNA"/>
</dbReference>
<name>A0A2P2PE91_RHIMU</name>
<organism evidence="1">
    <name type="scientific">Rhizophora mucronata</name>
    <name type="common">Asiatic mangrove</name>
    <dbReference type="NCBI Taxonomy" id="61149"/>
    <lineage>
        <taxon>Eukaryota</taxon>
        <taxon>Viridiplantae</taxon>
        <taxon>Streptophyta</taxon>
        <taxon>Embryophyta</taxon>
        <taxon>Tracheophyta</taxon>
        <taxon>Spermatophyta</taxon>
        <taxon>Magnoliopsida</taxon>
        <taxon>eudicotyledons</taxon>
        <taxon>Gunneridae</taxon>
        <taxon>Pentapetalae</taxon>
        <taxon>rosids</taxon>
        <taxon>fabids</taxon>
        <taxon>Malpighiales</taxon>
        <taxon>Rhizophoraceae</taxon>
        <taxon>Rhizophora</taxon>
    </lineage>
</organism>
<sequence length="26" mass="3049">MSHVQHIWMIKPAVFKLSYNSCDILS</sequence>
<evidence type="ECO:0000313" key="1">
    <source>
        <dbReference type="EMBL" id="MBX53057.1"/>
    </source>
</evidence>
<protein>
    <submittedName>
        <fullName evidence="1">Uncharacterized protein</fullName>
    </submittedName>
</protein>
<proteinExistence type="predicted"/>
<dbReference type="AlphaFoldDB" id="A0A2P2PE91"/>